<evidence type="ECO:0000256" key="1">
    <source>
        <dbReference type="ARBA" id="ARBA00009670"/>
    </source>
</evidence>
<dbReference type="InterPro" id="IPR050154">
    <property type="entry name" value="UbiB_kinase"/>
</dbReference>
<feature type="transmembrane region" description="Helical" evidence="2">
    <location>
        <begin position="518"/>
        <end position="541"/>
    </location>
</feature>
<dbReference type="PANTHER" id="PTHR10566:SF113">
    <property type="entry name" value="PROTEIN ACTIVITY OF BC1 COMPLEX KINASE 7, CHLOROPLASTIC"/>
    <property type="match status" value="1"/>
</dbReference>
<feature type="transmembrane region" description="Helical" evidence="2">
    <location>
        <begin position="490"/>
        <end position="512"/>
    </location>
</feature>
<evidence type="ECO:0000256" key="2">
    <source>
        <dbReference type="SAM" id="Phobius"/>
    </source>
</evidence>
<evidence type="ECO:0000313" key="5">
    <source>
        <dbReference type="Proteomes" id="UP001305652"/>
    </source>
</evidence>
<evidence type="ECO:0000259" key="3">
    <source>
        <dbReference type="Pfam" id="PF03109"/>
    </source>
</evidence>
<proteinExistence type="inferred from homology"/>
<dbReference type="PANTHER" id="PTHR10566">
    <property type="entry name" value="CHAPERONE-ACTIVITY OF BC1 COMPLEX CABC1 -RELATED"/>
    <property type="match status" value="1"/>
</dbReference>
<name>A0AAX4FUD8_9EURY</name>
<organism evidence="4 5">
    <name type="scientific">Methanoculleus receptaculi</name>
    <dbReference type="NCBI Taxonomy" id="394967"/>
    <lineage>
        <taxon>Archaea</taxon>
        <taxon>Methanobacteriati</taxon>
        <taxon>Methanobacteriota</taxon>
        <taxon>Stenosarchaea group</taxon>
        <taxon>Methanomicrobia</taxon>
        <taxon>Methanomicrobiales</taxon>
        <taxon>Methanomicrobiaceae</taxon>
        <taxon>Methanoculleus</taxon>
    </lineage>
</organism>
<keyword evidence="2" id="KW-0472">Membrane</keyword>
<dbReference type="Proteomes" id="UP001305652">
    <property type="component" value="Chromosome"/>
</dbReference>
<keyword evidence="5" id="KW-1185">Reference proteome</keyword>
<comment type="similarity">
    <text evidence="1">Belongs to the protein kinase superfamily. ADCK protein kinase family.</text>
</comment>
<dbReference type="GeneID" id="85733270"/>
<reference evidence="4 5" key="1">
    <citation type="submission" date="2023-10" db="EMBL/GenBank/DDBJ databases">
        <title>The complete genome sequence of Methanoculleus receptaculi DSM 18860.</title>
        <authorList>
            <person name="Lai S.-J."/>
            <person name="You Y.-T."/>
            <person name="Chen S.-C."/>
        </authorList>
    </citation>
    <scope>NUCLEOTIDE SEQUENCE [LARGE SCALE GENOMIC DNA]</scope>
    <source>
        <strain evidence="4 5">DSM 18860</strain>
    </source>
</reference>
<dbReference type="InterPro" id="IPR004147">
    <property type="entry name" value="ABC1_dom"/>
</dbReference>
<feature type="domain" description="ABC1 atypical kinase-like" evidence="3">
    <location>
        <begin position="86"/>
        <end position="328"/>
    </location>
</feature>
<accession>A0AAX4FUD8</accession>
<dbReference type="KEGG" id="mrc:R6Y96_08895"/>
<gene>
    <name evidence="4" type="ORF">R6Y96_08895</name>
</gene>
<dbReference type="Pfam" id="PF03109">
    <property type="entry name" value="ABC1"/>
    <property type="match status" value="1"/>
</dbReference>
<dbReference type="EMBL" id="CP137642">
    <property type="protein sequence ID" value="WOX57400.1"/>
    <property type="molecule type" value="Genomic_DNA"/>
</dbReference>
<dbReference type="CDD" id="cd05121">
    <property type="entry name" value="ABC1_ADCK3-like"/>
    <property type="match status" value="1"/>
</dbReference>
<keyword evidence="2" id="KW-0812">Transmembrane</keyword>
<dbReference type="InterPro" id="IPR011009">
    <property type="entry name" value="Kinase-like_dom_sf"/>
</dbReference>
<keyword evidence="2" id="KW-1133">Transmembrane helix</keyword>
<dbReference type="SUPFAM" id="SSF56112">
    <property type="entry name" value="Protein kinase-like (PK-like)"/>
    <property type="match status" value="1"/>
</dbReference>
<protein>
    <submittedName>
        <fullName evidence="4">AarF/UbiB family protein</fullName>
    </submittedName>
</protein>
<dbReference type="AlphaFoldDB" id="A0AAX4FUD8"/>
<dbReference type="RefSeq" id="WP_318620991.1">
    <property type="nucleotide sequence ID" value="NZ_CP137642.1"/>
</dbReference>
<sequence length="551" mass="62214">MVTRFRRYRQIADVLVKYGFGILVEEVIPGAERLQALRKRPQEKRSIYERIRLAIEELGPTYIKFGQIMSTRRELLPPELIEELQRLQDRVAPLPFEEIRPVIMEYCGNLEDCFDLIEEEPAAAASLSQVHRAVLRGGRVVALKVQRPGIVDLIETDLLILQSLAARLESMFPDLQVYNAVGMVEEFAIQIRRELDFTQDGMNAERLRRNLRDVPGIRIPRIYWNLSGPRMLVMDYVEGVRIDDLEAIRAMGVSPVEIAEIGFYAYVKQIFVDGFFHGDPHAGNLLVTRQGEIAVLDYGIFGVIRPEKRKVFVDLLLSLSRTDVDGVLAALGGLGVRIRREDVDSVKDDLYLILLDYRETKLKRVNFAFAIRGLTDTLRRYHIRVPSSLMLIMKVIVMVMDLGVRLDPDFNFDHRIRPYLTDIAARQRFSMETLEGAVRSLAGAADGLLALPANVNEALRTLSEGTIKFGIDDRDLRQISGIVDRTSDKLLVGLVVAAIVVGSSLVIGVADVPIPESISVVATLGYIVAVLIGFYAVYDAFRHRRTLKQQK</sequence>
<evidence type="ECO:0000313" key="4">
    <source>
        <dbReference type="EMBL" id="WOX57400.1"/>
    </source>
</evidence>